<dbReference type="GO" id="GO:0007411">
    <property type="term" value="P:axon guidance"/>
    <property type="evidence" value="ECO:0007669"/>
    <property type="project" value="TreeGrafter"/>
</dbReference>
<dbReference type="Proteomes" id="UP000075884">
    <property type="component" value="Unassembled WGS sequence"/>
</dbReference>
<evidence type="ECO:0000256" key="2">
    <source>
        <dbReference type="SAM" id="MobiDB-lite"/>
    </source>
</evidence>
<dbReference type="GO" id="GO:0070593">
    <property type="term" value="P:dendrite self-avoidance"/>
    <property type="evidence" value="ECO:0007669"/>
    <property type="project" value="TreeGrafter"/>
</dbReference>
<dbReference type="InterPro" id="IPR003598">
    <property type="entry name" value="Ig_sub2"/>
</dbReference>
<dbReference type="AlphaFoldDB" id="A0A182NT45"/>
<evidence type="ECO:0000313" key="5">
    <source>
        <dbReference type="EnsemblMetazoa" id="ADIR010835-PA"/>
    </source>
</evidence>
<feature type="transmembrane region" description="Helical" evidence="3">
    <location>
        <begin position="526"/>
        <end position="549"/>
    </location>
</feature>
<dbReference type="Pfam" id="PF07679">
    <property type="entry name" value="I-set"/>
    <property type="match status" value="1"/>
</dbReference>
<dbReference type="GO" id="GO:0098632">
    <property type="term" value="F:cell-cell adhesion mediator activity"/>
    <property type="evidence" value="ECO:0007669"/>
    <property type="project" value="TreeGrafter"/>
</dbReference>
<dbReference type="GO" id="GO:0005886">
    <property type="term" value="C:plasma membrane"/>
    <property type="evidence" value="ECO:0007669"/>
    <property type="project" value="TreeGrafter"/>
</dbReference>
<dbReference type="VEuPathDB" id="VectorBase:ADIR010835"/>
<dbReference type="InterPro" id="IPR036179">
    <property type="entry name" value="Ig-like_dom_sf"/>
</dbReference>
<dbReference type="SMART" id="SM00409">
    <property type="entry name" value="IG"/>
    <property type="match status" value="5"/>
</dbReference>
<proteinExistence type="predicted"/>
<organism evidence="5 6">
    <name type="scientific">Anopheles dirus</name>
    <dbReference type="NCBI Taxonomy" id="7168"/>
    <lineage>
        <taxon>Eukaryota</taxon>
        <taxon>Metazoa</taxon>
        <taxon>Ecdysozoa</taxon>
        <taxon>Arthropoda</taxon>
        <taxon>Hexapoda</taxon>
        <taxon>Insecta</taxon>
        <taxon>Pterygota</taxon>
        <taxon>Neoptera</taxon>
        <taxon>Endopterygota</taxon>
        <taxon>Diptera</taxon>
        <taxon>Nematocera</taxon>
        <taxon>Culicoidea</taxon>
        <taxon>Culicidae</taxon>
        <taxon>Anophelinae</taxon>
        <taxon>Anopheles</taxon>
    </lineage>
</organism>
<dbReference type="PANTHER" id="PTHR10075">
    <property type="entry name" value="BASIGIN RELATED"/>
    <property type="match status" value="1"/>
</dbReference>
<dbReference type="GO" id="GO:0030424">
    <property type="term" value="C:axon"/>
    <property type="evidence" value="ECO:0007669"/>
    <property type="project" value="TreeGrafter"/>
</dbReference>
<dbReference type="STRING" id="7168.A0A182NT45"/>
<dbReference type="InterPro" id="IPR007110">
    <property type="entry name" value="Ig-like_dom"/>
</dbReference>
<evidence type="ECO:0000259" key="4">
    <source>
        <dbReference type="PROSITE" id="PS50835"/>
    </source>
</evidence>
<dbReference type="EnsemblMetazoa" id="ADIR010835-RA">
    <property type="protein sequence ID" value="ADIR010835-PA"/>
    <property type="gene ID" value="ADIR010835"/>
</dbReference>
<feature type="domain" description="Ig-like" evidence="4">
    <location>
        <begin position="427"/>
        <end position="516"/>
    </location>
</feature>
<keyword evidence="6" id="KW-1185">Reference proteome</keyword>
<dbReference type="SMART" id="SM00408">
    <property type="entry name" value="IGc2"/>
    <property type="match status" value="3"/>
</dbReference>
<feature type="compositionally biased region" description="Polar residues" evidence="2">
    <location>
        <begin position="751"/>
        <end position="762"/>
    </location>
</feature>
<protein>
    <recommendedName>
        <fullName evidence="4">Ig-like domain-containing protein</fullName>
    </recommendedName>
</protein>
<dbReference type="SUPFAM" id="SSF48726">
    <property type="entry name" value="Immunoglobulin"/>
    <property type="match status" value="5"/>
</dbReference>
<name>A0A182NT45_9DIPT</name>
<dbReference type="Gene3D" id="2.60.40.10">
    <property type="entry name" value="Immunoglobulins"/>
    <property type="match status" value="5"/>
</dbReference>
<sequence length="859" mass="96757">MKPSIESDIKGPVPFGELIHLECKVNITAGVDLSMKWVIPQNKTLNKTIESNIRSGPLKVVRTKGAELMYAMSGELIIKKAIQANMGSYWCIVEDQNGNKNSERFQLYVHEPPEDYVMLREENNLSVINVRLNAYGFTSPIDVVFEYRSYPAIITYYWLNDSGQKIMTGHKNKYKLSHTDTRVKLRINEPNVFDTGIYTVFVTAGNATQSRRMEVYVHAKPIVQMQSKFVKMGEQVSFLCRSIGFPRPEITFLFQPCSNKPKWTNCFSQAPAASGWDSPRGIAETKIANSQVLVHTAKVPGVVYCTATNSEGSEVTQADLLVSDLPDAITMEIEHPMETITVGDNVTVVCSALVYNYTNDITFARNGIDMTGVWTKYSEELYAEQARFNIESVQHEDGGTFRCQVKTIYDTYETRYLHLQVLDPVKPILKSGKNNETLVVELTSPLRLECDVIGTPDPKIIWLKDGIPVVPEEGSSRVQLNRTTLIFEYLREKESGMYECRAENKIGRIEKYWNVDVRTTVVRKSLIYAIIALLLLLIVAIVLVSLFYCKKKKEVKAMKEAGIVNFEEGLKYVNLSFSTNNVNHHPLQHHPTAFYHNHIDSGSSQYVDPKKHLNSKGYVRHSGMQNMAMVDSCNTEVTAMTSVEGNGQLQALLQSKCSYERVAHHYMELNEPYLQMNAEKVERGDTDYLVNLGPPEEPAPAAPNYVNGIILPLPPKIRNNKDYLKMSRTKSDSEESNFDFASFNSERHSPTIRNNLDTSPPNGSKRHKKRGLPEEIPMLDGSRLSSAANGFHSDSETEAGGPMPRERTSKHNQPEPEYMNVKNHKFTGRAPNDEPAGGTQEAISNPGYIALSMVDEKRC</sequence>
<dbReference type="InterPro" id="IPR013098">
    <property type="entry name" value="Ig_I-set"/>
</dbReference>
<feature type="region of interest" description="Disordered" evidence="2">
    <location>
        <begin position="742"/>
        <end position="846"/>
    </location>
</feature>
<keyword evidence="3" id="KW-0472">Membrane</keyword>
<feature type="domain" description="Ig-like" evidence="4">
    <location>
        <begin position="3"/>
        <end position="106"/>
    </location>
</feature>
<reference evidence="6" key="1">
    <citation type="submission" date="2013-03" db="EMBL/GenBank/DDBJ databases">
        <title>The Genome Sequence of Anopheles dirus WRAIR2.</title>
        <authorList>
            <consortium name="The Broad Institute Genomics Platform"/>
            <person name="Neafsey D.E."/>
            <person name="Walton C."/>
            <person name="Walker B."/>
            <person name="Young S.K."/>
            <person name="Zeng Q."/>
            <person name="Gargeya S."/>
            <person name="Fitzgerald M."/>
            <person name="Haas B."/>
            <person name="Abouelleil A."/>
            <person name="Allen A.W."/>
            <person name="Alvarado L."/>
            <person name="Arachchi H.M."/>
            <person name="Berlin A.M."/>
            <person name="Chapman S.B."/>
            <person name="Gainer-Dewar J."/>
            <person name="Goldberg J."/>
            <person name="Griggs A."/>
            <person name="Gujja S."/>
            <person name="Hansen M."/>
            <person name="Howarth C."/>
            <person name="Imamovic A."/>
            <person name="Ireland A."/>
            <person name="Larimer J."/>
            <person name="McCowan C."/>
            <person name="Murphy C."/>
            <person name="Pearson M."/>
            <person name="Poon T.W."/>
            <person name="Priest M."/>
            <person name="Roberts A."/>
            <person name="Saif S."/>
            <person name="Shea T."/>
            <person name="Sisk P."/>
            <person name="Sykes S."/>
            <person name="Wortman J."/>
            <person name="Nusbaum C."/>
            <person name="Birren B."/>
        </authorList>
    </citation>
    <scope>NUCLEOTIDE SEQUENCE [LARGE SCALE GENOMIC DNA]</scope>
    <source>
        <strain evidence="6">WRAIR2</strain>
    </source>
</reference>
<accession>A0A182NT45</accession>
<keyword evidence="3" id="KW-0812">Transmembrane</keyword>
<evidence type="ECO:0000256" key="1">
    <source>
        <dbReference type="ARBA" id="ARBA00023319"/>
    </source>
</evidence>
<keyword evidence="3" id="KW-1133">Transmembrane helix</keyword>
<dbReference type="PROSITE" id="PS50835">
    <property type="entry name" value="IG_LIKE"/>
    <property type="match status" value="3"/>
</dbReference>
<evidence type="ECO:0000313" key="6">
    <source>
        <dbReference type="Proteomes" id="UP000075884"/>
    </source>
</evidence>
<dbReference type="PANTHER" id="PTHR10075:SF103">
    <property type="entry name" value="ROUNDABOUT HOMOLOG 4"/>
    <property type="match status" value="1"/>
</dbReference>
<dbReference type="FunFam" id="2.60.40.10:FF:001641">
    <property type="entry name" value="Myoblast growth factor receptor egl-15"/>
    <property type="match status" value="1"/>
</dbReference>
<feature type="domain" description="Ig-like" evidence="4">
    <location>
        <begin position="326"/>
        <end position="420"/>
    </location>
</feature>
<feature type="compositionally biased region" description="Basic and acidic residues" evidence="2">
    <location>
        <begin position="804"/>
        <end position="814"/>
    </location>
</feature>
<dbReference type="InterPro" id="IPR013783">
    <property type="entry name" value="Ig-like_fold"/>
</dbReference>
<reference evidence="5" key="2">
    <citation type="submission" date="2020-05" db="UniProtKB">
        <authorList>
            <consortium name="EnsemblMetazoa"/>
        </authorList>
    </citation>
    <scope>IDENTIFICATION</scope>
    <source>
        <strain evidence="5">WRAIR2</strain>
    </source>
</reference>
<dbReference type="InterPro" id="IPR003599">
    <property type="entry name" value="Ig_sub"/>
</dbReference>
<keyword evidence="1" id="KW-0393">Immunoglobulin domain</keyword>
<dbReference type="GO" id="GO:0007156">
    <property type="term" value="P:homophilic cell adhesion via plasma membrane adhesion molecules"/>
    <property type="evidence" value="ECO:0007669"/>
    <property type="project" value="TreeGrafter"/>
</dbReference>
<evidence type="ECO:0000256" key="3">
    <source>
        <dbReference type="SAM" id="Phobius"/>
    </source>
</evidence>